<proteinExistence type="predicted"/>
<dbReference type="Proteomes" id="UP000186657">
    <property type="component" value="Unassembled WGS sequence"/>
</dbReference>
<dbReference type="AlphaFoldDB" id="A0A1U7MZF6"/>
<protein>
    <submittedName>
        <fullName evidence="1">Uncharacterized protein</fullName>
    </submittedName>
</protein>
<dbReference type="EMBL" id="MKZS01000001">
    <property type="protein sequence ID" value="OLT59095.1"/>
    <property type="molecule type" value="Genomic_DNA"/>
</dbReference>
<name>A0A1U7MZF6_9CYAN</name>
<accession>A0A1U7MZF6</accession>
<reference evidence="1 2" key="1">
    <citation type="submission" date="2016-10" db="EMBL/GenBank/DDBJ databases">
        <title>Comparative genomics uncovers the prolific and rare metabolic potential of the cyanobacterial genus Moorea.</title>
        <authorList>
            <person name="Leao T."/>
            <person name="Castelao G."/>
            <person name="Korobeynikov A."/>
            <person name="Monroe E.A."/>
            <person name="Podell S."/>
            <person name="Glukhov E."/>
            <person name="Allen E."/>
            <person name="Gerwick W.H."/>
            <person name="Gerwick L."/>
        </authorList>
    </citation>
    <scope>NUCLEOTIDE SEQUENCE [LARGE SCALE GENOMIC DNA]</scope>
    <source>
        <strain evidence="1 2">PNG5-198</strain>
    </source>
</reference>
<gene>
    <name evidence="1" type="ORF">BJP37_08645</name>
</gene>
<comment type="caution">
    <text evidence="1">The sequence shown here is derived from an EMBL/GenBank/DDBJ whole genome shotgun (WGS) entry which is preliminary data.</text>
</comment>
<sequence length="70" mass="7985">MCNFREKPSFSVNSLADQSITISLYWVKLCENVLSDKSVLIRERPQNQVSLGKIKDFQPTADRTHLGLMS</sequence>
<evidence type="ECO:0000313" key="1">
    <source>
        <dbReference type="EMBL" id="OLT59095.1"/>
    </source>
</evidence>
<organism evidence="1 2">
    <name type="scientific">Moorena bouillonii PNG</name>
    <dbReference type="NCBI Taxonomy" id="568701"/>
    <lineage>
        <taxon>Bacteria</taxon>
        <taxon>Bacillati</taxon>
        <taxon>Cyanobacteriota</taxon>
        <taxon>Cyanophyceae</taxon>
        <taxon>Coleofasciculales</taxon>
        <taxon>Coleofasciculaceae</taxon>
        <taxon>Moorena</taxon>
    </lineage>
</organism>
<evidence type="ECO:0000313" key="2">
    <source>
        <dbReference type="Proteomes" id="UP000186657"/>
    </source>
</evidence>
<keyword evidence="2" id="KW-1185">Reference proteome</keyword>